<evidence type="ECO:0000313" key="3">
    <source>
        <dbReference type="Proteomes" id="UP000054302"/>
    </source>
</evidence>
<organism evidence="2 3">
    <name type="scientific">Exophiala mesophila</name>
    <name type="common">Black yeast-like fungus</name>
    <dbReference type="NCBI Taxonomy" id="212818"/>
    <lineage>
        <taxon>Eukaryota</taxon>
        <taxon>Fungi</taxon>
        <taxon>Dikarya</taxon>
        <taxon>Ascomycota</taxon>
        <taxon>Pezizomycotina</taxon>
        <taxon>Eurotiomycetes</taxon>
        <taxon>Chaetothyriomycetidae</taxon>
        <taxon>Chaetothyriales</taxon>
        <taxon>Herpotrichiellaceae</taxon>
        <taxon>Exophiala</taxon>
    </lineage>
</organism>
<accession>A0A0D1ZWQ4</accession>
<name>A0A0D1ZWQ4_EXOME</name>
<dbReference type="VEuPathDB" id="FungiDB:PV10_05808"/>
<dbReference type="AlphaFoldDB" id="A0A0D1ZWQ4"/>
<feature type="region of interest" description="Disordered" evidence="1">
    <location>
        <begin position="207"/>
        <end position="227"/>
    </location>
</feature>
<feature type="region of interest" description="Disordered" evidence="1">
    <location>
        <begin position="1"/>
        <end position="84"/>
    </location>
</feature>
<dbReference type="Proteomes" id="UP000054302">
    <property type="component" value="Unassembled WGS sequence"/>
</dbReference>
<reference evidence="2 3" key="1">
    <citation type="submission" date="2015-01" db="EMBL/GenBank/DDBJ databases">
        <title>The Genome Sequence of Exophiala mesophila CBS40295.</title>
        <authorList>
            <consortium name="The Broad Institute Genomics Platform"/>
            <person name="Cuomo C."/>
            <person name="de Hoog S."/>
            <person name="Gorbushina A."/>
            <person name="Stielow B."/>
            <person name="Teixiera M."/>
            <person name="Abouelleil A."/>
            <person name="Chapman S.B."/>
            <person name="Priest M."/>
            <person name="Young S.K."/>
            <person name="Wortman J."/>
            <person name="Nusbaum C."/>
            <person name="Birren B."/>
        </authorList>
    </citation>
    <scope>NUCLEOTIDE SEQUENCE [LARGE SCALE GENOMIC DNA]</scope>
    <source>
        <strain evidence="2 3">CBS 40295</strain>
    </source>
</reference>
<evidence type="ECO:0000256" key="1">
    <source>
        <dbReference type="SAM" id="MobiDB-lite"/>
    </source>
</evidence>
<dbReference type="STRING" id="212818.A0A0D1ZWQ4"/>
<feature type="region of interest" description="Disordered" evidence="1">
    <location>
        <begin position="180"/>
        <end position="199"/>
    </location>
</feature>
<evidence type="ECO:0008006" key="4">
    <source>
        <dbReference type="Google" id="ProtNLM"/>
    </source>
</evidence>
<sequence>MSYFHPQEQSWSFGSIDGTPGERRRRRRQYRQAQGQGSGNSLPTSTLPQDTGSQSRPQGQTLQPQPRYQNPFGTREEIDSEDYQSPLATMFGRAWMRYRDAEASRLNPSISQQPSNPQTFDPTAAPRSITQIARDRGYDISVVQDDMGRLQLMSAFTGTPPLGTQTHGFNFANFPSGHNNAPGTHLSNPFTPSTRSNMQSVEDQASESPEEAVVNPIDAQTRPPPLTSDQMTINIACRICTEQKVDTLFEPCMHVVKTTAWKSGKRLRSCNHTDLEILTSVAACGQGNKATL</sequence>
<evidence type="ECO:0000313" key="2">
    <source>
        <dbReference type="EMBL" id="KIV91248.1"/>
    </source>
</evidence>
<protein>
    <recommendedName>
        <fullName evidence="4">RING-type domain-containing protein</fullName>
    </recommendedName>
</protein>
<keyword evidence="3" id="KW-1185">Reference proteome</keyword>
<dbReference type="HOGENOM" id="CLU_953254_0_0_1"/>
<feature type="compositionally biased region" description="Polar residues" evidence="1">
    <location>
        <begin position="40"/>
        <end position="72"/>
    </location>
</feature>
<dbReference type="OrthoDB" id="1711136at2759"/>
<gene>
    <name evidence="2" type="ORF">PV10_05808</name>
</gene>
<dbReference type="RefSeq" id="XP_016222822.1">
    <property type="nucleotide sequence ID" value="XM_016370529.1"/>
</dbReference>
<proteinExistence type="predicted"/>
<dbReference type="GeneID" id="27323653"/>
<dbReference type="EMBL" id="KN847523">
    <property type="protein sequence ID" value="KIV91248.1"/>
    <property type="molecule type" value="Genomic_DNA"/>
</dbReference>